<dbReference type="GO" id="GO:0005509">
    <property type="term" value="F:calcium ion binding"/>
    <property type="evidence" value="ECO:0007669"/>
    <property type="project" value="InterPro"/>
</dbReference>
<keyword evidence="7" id="KW-1185">Reference proteome</keyword>
<feature type="compositionally biased region" description="Polar residues" evidence="3">
    <location>
        <begin position="968"/>
        <end position="979"/>
    </location>
</feature>
<dbReference type="CDD" id="cd00303">
    <property type="entry name" value="retropepsin_like"/>
    <property type="match status" value="1"/>
</dbReference>
<gene>
    <name evidence="6" type="ORF">JKP88DRAFT_354395</name>
</gene>
<dbReference type="InterPro" id="IPR001881">
    <property type="entry name" value="EGF-like_Ca-bd_dom"/>
</dbReference>
<dbReference type="Gene3D" id="2.10.25.10">
    <property type="entry name" value="Laminin"/>
    <property type="match status" value="1"/>
</dbReference>
<protein>
    <recommendedName>
        <fullName evidence="5">EGF-like domain-containing protein</fullName>
    </recommendedName>
</protein>
<feature type="compositionally biased region" description="Polar residues" evidence="3">
    <location>
        <begin position="1"/>
        <end position="13"/>
    </location>
</feature>
<feature type="region of interest" description="Disordered" evidence="3">
    <location>
        <begin position="1"/>
        <end position="106"/>
    </location>
</feature>
<feature type="compositionally biased region" description="Low complexity" evidence="3">
    <location>
        <begin position="47"/>
        <end position="82"/>
    </location>
</feature>
<name>A0A836CIC8_9STRA</name>
<evidence type="ECO:0000256" key="4">
    <source>
        <dbReference type="SAM" id="Phobius"/>
    </source>
</evidence>
<comment type="caution">
    <text evidence="6">The sequence shown here is derived from an EMBL/GenBank/DDBJ whole genome shotgun (WGS) entry which is preliminary data.</text>
</comment>
<keyword evidence="4" id="KW-0812">Transmembrane</keyword>
<dbReference type="CDD" id="cd00054">
    <property type="entry name" value="EGF_CA"/>
    <property type="match status" value="1"/>
</dbReference>
<organism evidence="6 7">
    <name type="scientific">Tribonema minus</name>
    <dbReference type="NCBI Taxonomy" id="303371"/>
    <lineage>
        <taxon>Eukaryota</taxon>
        <taxon>Sar</taxon>
        <taxon>Stramenopiles</taxon>
        <taxon>Ochrophyta</taxon>
        <taxon>PX clade</taxon>
        <taxon>Xanthophyceae</taxon>
        <taxon>Tribonematales</taxon>
        <taxon>Tribonemataceae</taxon>
        <taxon>Tribonema</taxon>
    </lineage>
</organism>
<dbReference type="Proteomes" id="UP000664859">
    <property type="component" value="Unassembled WGS sequence"/>
</dbReference>
<dbReference type="Pfam" id="PF17921">
    <property type="entry name" value="Integrase_H2C2"/>
    <property type="match status" value="1"/>
</dbReference>
<evidence type="ECO:0000256" key="2">
    <source>
        <dbReference type="PROSITE-ProRule" id="PRU00076"/>
    </source>
</evidence>
<keyword evidence="2" id="KW-0245">EGF-like domain</keyword>
<dbReference type="PANTHER" id="PTHR48125:SF12">
    <property type="entry name" value="AT HOOK TRANSCRIPTION FACTOR FAMILY-RELATED"/>
    <property type="match status" value="1"/>
</dbReference>
<accession>A0A836CIC8</accession>
<dbReference type="SMART" id="SM00179">
    <property type="entry name" value="EGF_CA"/>
    <property type="match status" value="2"/>
</dbReference>
<dbReference type="InterPro" id="IPR000742">
    <property type="entry name" value="EGF"/>
</dbReference>
<feature type="transmembrane region" description="Helical" evidence="4">
    <location>
        <begin position="1593"/>
        <end position="1621"/>
    </location>
</feature>
<feature type="compositionally biased region" description="Gly residues" evidence="3">
    <location>
        <begin position="19"/>
        <end position="29"/>
    </location>
</feature>
<feature type="region of interest" description="Disordered" evidence="3">
    <location>
        <begin position="1419"/>
        <end position="1453"/>
    </location>
</feature>
<keyword evidence="1 2" id="KW-1015">Disulfide bond</keyword>
<dbReference type="PANTHER" id="PTHR48125">
    <property type="entry name" value="LP07818P1"/>
    <property type="match status" value="1"/>
</dbReference>
<feature type="compositionally biased region" description="Basic and acidic residues" evidence="3">
    <location>
        <begin position="1020"/>
        <end position="1030"/>
    </location>
</feature>
<feature type="region of interest" description="Disordered" evidence="3">
    <location>
        <begin position="949"/>
        <end position="985"/>
    </location>
</feature>
<dbReference type="EMBL" id="JAFCMP010000156">
    <property type="protein sequence ID" value="KAG5184706.1"/>
    <property type="molecule type" value="Genomic_DNA"/>
</dbReference>
<dbReference type="Gene3D" id="2.40.70.10">
    <property type="entry name" value="Acid Proteases"/>
    <property type="match status" value="1"/>
</dbReference>
<dbReference type="SMART" id="SM00181">
    <property type="entry name" value="EGF"/>
    <property type="match status" value="3"/>
</dbReference>
<feature type="region of interest" description="Disordered" evidence="3">
    <location>
        <begin position="1009"/>
        <end position="1033"/>
    </location>
</feature>
<feature type="region of interest" description="Disordered" evidence="3">
    <location>
        <begin position="1626"/>
        <end position="1677"/>
    </location>
</feature>
<keyword evidence="4" id="KW-1133">Transmembrane helix</keyword>
<sequence length="1693" mass="177800">MADSVSRSATDSSGEAGTTPGGEGNGGGVQQQALVPPEQQPATQPFTSSAGLTSSATSSAAPSTVAVTATTTAPATGAAPVSLPASTDPSGAGLGVPPTTSAPQPDFNEILQGLRRALPLMPEGALAQLAGRAVKEAAEMTSPVSFLGTRPPASSARPSFTPGFAPFYHAPDPFATRTTLPPSLTAVPTAVELEATVQELERALDQRIAHLAKWPVMQLLSVPCAASTATRKGDACAHDGEPDVTVMECLGYHEPYPEGTLTQRRKWAADLVQPAAVGDAVQEFGLDTLVDCGAEAEFINKDSAHKLPPGTICPLADGDFTTVELADAKKSVPVEGVVHAQVRFKDHLLTHRFYVVDLPYQAILGSNFFGKYGSVISYEHGMKFYPAGSRKVAEEHNATLELCTDEELADVLKRDDKVKAMVDMMPPLGKDGKGGEQPEQSEPELQELALASMLCNLRTGVYPDGQPRNTLGTLQEEAQLAKFIPQNQEFFTLEPDGLLVHFAASRPKRGALITQWVTPEALKPLVLRMCHDDGSAQHPSTAATHAKVFENFYWRGMGADIRDYARFPLDALISKPECTTDLHIEVKRLQENLKLAESVIGEALSSRAERIQARVRVTVCPHVPTNFGPLYVGQVLRYRFPTGWSRGKLLRHISSNRGPLGISHEVAASAAAAEGAAALRAFNAHVEQMRAFAAAATRAHSTEVAALRAAAAGGAAALRARDAELAETRASGAAAARAHEAQLSALRVAAAEGAAALRARDAELTEARASAAAAARAYEAQLSALRAAAAEGAAALRACDAELAEARASAAAAARAHEAQLTALRAVAAAGDAAALSADDAGPPRTAAAARTQVVAPSAADAVGAAAHQQRMPLSAVADEGAVEGGSARSAESAVLGARSEAVLDPQLATAPAEHGHTTTLEGGARSTQAGCTAAQLAAEAAQLVADAGRAAQSQGQRSARTKRKRGASSNAPAETATSDAAGGAAAAAQQREYLQLYVQWRHPLDPAAAESSQQLHSSADYRDDNETRLRTNSCPRDINSILRLVNEKINLEHNDVLKVEVKYPGEVIRGVVGSHDVKATVLKLVDGEKADFRCPLDPCPGDCVTEATCERVRPHAQTGGTALLLLESDIKLGYRCICPPSTLGTGRKCAAGKTQVPWITADGTLLVDPLAICGCQEPKVDPCHDKDCGRNAECVRSRDGASAKCICKNGFQFVEGFGCVDETLPELTVIGANPLRLKQVDYSQPLGSCLRTMGEFHVNYTIQTPWTEPPYMRAIRRVIVEDIDECSLPAIAEGHISGAMTREHALAALQCEECQPKCHPDALCKNTIGSYTCQCPECTTGDGFLPAIFRHGAAPEGFKGGTGCKDSCPPVIQLIGDTVTEFKVCKCEGLLGGRGAPVQRDWDGELAQLIRETGSCHQSLYDPDSEEQQAGPNDSDSAPAGAESERSRRSTLGVEWEGPLEWRVPEGPLEWRVPYDVVDAAGNRAATVYRTIKVTQLSLEEFAAQAVAKRELELARSAQPKPPPTPPAVARPQKCPKCPPPKDCGGEVAAAVAAAQKTAAAAAGAGQQCPRSQCMPDEALTTDNTPAGPREFVQVIVLAAIGCLGLWLFSKVVMVIVAAITGEGGREGDHLAMPPPPPRPAGGGAAAATPARGVPRRVRSSASGSTGSDASGMLSPISPAEVQAHFHHRRVF</sequence>
<evidence type="ECO:0000313" key="7">
    <source>
        <dbReference type="Proteomes" id="UP000664859"/>
    </source>
</evidence>
<feature type="compositionally biased region" description="Low complexity" evidence="3">
    <location>
        <begin position="1661"/>
        <end position="1673"/>
    </location>
</feature>
<keyword evidence="4" id="KW-0472">Membrane</keyword>
<dbReference type="Gene3D" id="1.10.340.70">
    <property type="match status" value="1"/>
</dbReference>
<dbReference type="PROSITE" id="PS01187">
    <property type="entry name" value="EGF_CA"/>
    <property type="match status" value="1"/>
</dbReference>
<evidence type="ECO:0000256" key="1">
    <source>
        <dbReference type="ARBA" id="ARBA00023157"/>
    </source>
</evidence>
<dbReference type="PROSITE" id="PS01186">
    <property type="entry name" value="EGF_2"/>
    <property type="match status" value="1"/>
</dbReference>
<dbReference type="PROSITE" id="PS50026">
    <property type="entry name" value="EGF_3"/>
    <property type="match status" value="1"/>
</dbReference>
<proteinExistence type="predicted"/>
<comment type="caution">
    <text evidence="2">Lacks conserved residue(s) required for the propagation of feature annotation.</text>
</comment>
<feature type="compositionally biased region" description="Pro residues" evidence="3">
    <location>
        <begin position="1521"/>
        <end position="1530"/>
    </location>
</feature>
<dbReference type="InterPro" id="IPR041588">
    <property type="entry name" value="Integrase_H2C2"/>
</dbReference>
<evidence type="ECO:0000256" key="3">
    <source>
        <dbReference type="SAM" id="MobiDB-lite"/>
    </source>
</evidence>
<evidence type="ECO:0000313" key="6">
    <source>
        <dbReference type="EMBL" id="KAG5184706.1"/>
    </source>
</evidence>
<feature type="disulfide bond" evidence="2">
    <location>
        <begin position="1189"/>
        <end position="1206"/>
    </location>
</feature>
<reference evidence="6" key="1">
    <citation type="submission" date="2021-02" db="EMBL/GenBank/DDBJ databases">
        <title>First Annotated Genome of the Yellow-green Alga Tribonema minus.</title>
        <authorList>
            <person name="Mahan K.M."/>
        </authorList>
    </citation>
    <scope>NUCLEOTIDE SEQUENCE</scope>
    <source>
        <strain evidence="6">UTEX B ZZ1240</strain>
    </source>
</reference>
<feature type="domain" description="EGF-like" evidence="5">
    <location>
        <begin position="1180"/>
        <end position="1221"/>
    </location>
</feature>
<dbReference type="InterPro" id="IPR018097">
    <property type="entry name" value="EGF_Ca-bd_CS"/>
</dbReference>
<dbReference type="OrthoDB" id="41109at2759"/>
<evidence type="ECO:0000259" key="5">
    <source>
        <dbReference type="PROSITE" id="PS50026"/>
    </source>
</evidence>
<dbReference type="InterPro" id="IPR021109">
    <property type="entry name" value="Peptidase_aspartic_dom_sf"/>
</dbReference>
<feature type="region of interest" description="Disordered" evidence="3">
    <location>
        <begin position="1516"/>
        <end position="1539"/>
    </location>
</feature>